<name>A0A086M9V8_TOXGO</name>
<protein>
    <submittedName>
        <fullName evidence="1">Elongation factor Tu GTP binding domain protein</fullName>
    </submittedName>
</protein>
<evidence type="ECO:0000313" key="1">
    <source>
        <dbReference type="EMBL" id="KFG65676.1"/>
    </source>
</evidence>
<feature type="non-terminal residue" evidence="1">
    <location>
        <position position="1"/>
    </location>
</feature>
<proteinExistence type="predicted"/>
<reference evidence="1 2" key="1">
    <citation type="submission" date="2014-05" db="EMBL/GenBank/DDBJ databases">
        <authorList>
            <person name="Sibley D."/>
            <person name="Venepally P."/>
            <person name="Karamycheva S."/>
            <person name="Hadjithomas M."/>
            <person name="Khan A."/>
            <person name="Brunk B."/>
            <person name="Roos D."/>
            <person name="Caler E."/>
            <person name="Lorenzi H."/>
        </authorList>
    </citation>
    <scope>NUCLEOTIDE SEQUENCE [LARGE SCALE GENOMIC DNA]</scope>
    <source>
        <strain evidence="1 2">RUB</strain>
    </source>
</reference>
<dbReference type="EMBL" id="AFYV02000233">
    <property type="protein sequence ID" value="KFG65676.1"/>
    <property type="molecule type" value="Genomic_DNA"/>
</dbReference>
<organism evidence="1 2">
    <name type="scientific">Toxoplasma gondii RUB</name>
    <dbReference type="NCBI Taxonomy" id="935652"/>
    <lineage>
        <taxon>Eukaryota</taxon>
        <taxon>Sar</taxon>
        <taxon>Alveolata</taxon>
        <taxon>Apicomplexa</taxon>
        <taxon>Conoidasida</taxon>
        <taxon>Coccidia</taxon>
        <taxon>Eucoccidiorida</taxon>
        <taxon>Eimeriorina</taxon>
        <taxon>Sarcocystidae</taxon>
        <taxon>Toxoplasma</taxon>
    </lineage>
</organism>
<dbReference type="Gene3D" id="3.40.50.10050">
    <property type="entry name" value="Translation initiation factor IF- 2, domain 3"/>
    <property type="match status" value="1"/>
</dbReference>
<accession>A0A086M9V8</accession>
<keyword evidence="1" id="KW-0251">Elongation factor</keyword>
<gene>
    <name evidence="1" type="ORF">TGRUB_428890</name>
</gene>
<dbReference type="InterPro" id="IPR036925">
    <property type="entry name" value="TIF_IF2_dom3_sf"/>
</dbReference>
<dbReference type="Proteomes" id="UP000028834">
    <property type="component" value="Unassembled WGS sequence"/>
</dbReference>
<keyword evidence="1" id="KW-0648">Protein biosynthesis</keyword>
<evidence type="ECO:0000313" key="2">
    <source>
        <dbReference type="Proteomes" id="UP000028834"/>
    </source>
</evidence>
<sequence>AEFGMRIPVVHGGIGPVVPRDVVHAEVEKTYGYCPIYAFKVPVLPDAIKHALVTSIVIKRFDVFTDLLADLRERCVNTQKLIDHNIYVRSLKTEPTKSGL</sequence>
<dbReference type="GO" id="GO:0003746">
    <property type="term" value="F:translation elongation factor activity"/>
    <property type="evidence" value="ECO:0007669"/>
    <property type="project" value="UniProtKB-KW"/>
</dbReference>
<dbReference type="VEuPathDB" id="ToxoDB:TGRUB_428890"/>
<comment type="caution">
    <text evidence="1">The sequence shown here is derived from an EMBL/GenBank/DDBJ whole genome shotgun (WGS) entry which is preliminary data.</text>
</comment>
<dbReference type="AlphaFoldDB" id="A0A086M9V8"/>
<dbReference type="SUPFAM" id="SSF52156">
    <property type="entry name" value="Initiation factor IF2/eIF5b, domain 3"/>
    <property type="match status" value="1"/>
</dbReference>